<dbReference type="EMBL" id="KV454539">
    <property type="protein sequence ID" value="ODV68697.1"/>
    <property type="molecule type" value="Genomic_DNA"/>
</dbReference>
<feature type="region of interest" description="Disordered" evidence="1">
    <location>
        <begin position="55"/>
        <end position="115"/>
    </location>
</feature>
<dbReference type="Proteomes" id="UP000095085">
    <property type="component" value="Unassembled WGS sequence"/>
</dbReference>
<reference evidence="3" key="1">
    <citation type="submission" date="2016-05" db="EMBL/GenBank/DDBJ databases">
        <title>Comparative genomics of biotechnologically important yeasts.</title>
        <authorList>
            <consortium name="DOE Joint Genome Institute"/>
            <person name="Riley R."/>
            <person name="Haridas S."/>
            <person name="Wolfe K.H."/>
            <person name="Lopes M.R."/>
            <person name="Hittinger C.T."/>
            <person name="Goker M."/>
            <person name="Salamov A."/>
            <person name="Wisecaver J."/>
            <person name="Long T.M."/>
            <person name="Aerts A.L."/>
            <person name="Barry K."/>
            <person name="Choi C."/>
            <person name="Clum A."/>
            <person name="Coughlan A.Y."/>
            <person name="Deshpande S."/>
            <person name="Douglass A.P."/>
            <person name="Hanson S.J."/>
            <person name="Klenk H.-P."/>
            <person name="Labutti K."/>
            <person name="Lapidus A."/>
            <person name="Lindquist E."/>
            <person name="Lipzen A."/>
            <person name="Meier-Kolthoff J.P."/>
            <person name="Ohm R.A."/>
            <person name="Otillar R.P."/>
            <person name="Pangilinan J."/>
            <person name="Peng Y."/>
            <person name="Rokas A."/>
            <person name="Rosa C.A."/>
            <person name="Scheuner C."/>
            <person name="Sibirny A.A."/>
            <person name="Slot J.C."/>
            <person name="Stielow J.B."/>
            <person name="Sun H."/>
            <person name="Kurtzman C.P."/>
            <person name="Blackwell M."/>
            <person name="Grigoriev I.V."/>
            <person name="Jeffries T.W."/>
        </authorList>
    </citation>
    <scope>NUCLEOTIDE SEQUENCE [LARGE SCALE GENOMIC DNA]</scope>
    <source>
        <strain evidence="3">NRRL Y-1933</strain>
    </source>
</reference>
<feature type="compositionally biased region" description="Polar residues" evidence="1">
    <location>
        <begin position="71"/>
        <end position="86"/>
    </location>
</feature>
<dbReference type="OrthoDB" id="4076003at2759"/>
<evidence type="ECO:0000313" key="2">
    <source>
        <dbReference type="EMBL" id="ODV68697.1"/>
    </source>
</evidence>
<evidence type="ECO:0000256" key="1">
    <source>
        <dbReference type="SAM" id="MobiDB-lite"/>
    </source>
</evidence>
<dbReference type="GeneID" id="30998007"/>
<gene>
    <name evidence="2" type="ORF">HYPBUDRAFT_4781</name>
</gene>
<feature type="compositionally biased region" description="Low complexity" evidence="1">
    <location>
        <begin position="1"/>
        <end position="20"/>
    </location>
</feature>
<sequence length="450" mass="51394">MNDSPTSLRSPPSSSTTSPTKFPFKLNSNKILSPDFKFNLQHHPSKLDLIDDTTLTSLPLPPPPPCKLQKRLSNASRTNSTTSIPQNKIFGGDEGGETESNYTTENSIQNSSSEEDLNTILDQPIDEDTFEDSEDPIVLIEDYMNKNTNDKPLFDGLLPNQSSLPNLTNGFDRKKSLANFKQRIYNKNFNFSDSISINSKFSNSKFSSFDSNLNRPNNKRTISNVTNDVTQQPSNLENWEAIFGKIPGTDQLKYCDLCEKPLYEISSIINNGLDHDSDEKLRTNSIQTDETLSHLNDLYSEFICWECIEVYEEFLNELYQNELSFDSVPSNENIQFQKINAISSKSTNSNLNSLLSLFKSIQSKYENNHHSNLSLKKKLSFSDDLMNKLYNLNNSAKKAVVDNQLNQFNKKRRIVDSDWVKSLQYKLRWRWRFNGLIPNTFNSNDNSVTS</sequence>
<evidence type="ECO:0000313" key="3">
    <source>
        <dbReference type="Proteomes" id="UP000095085"/>
    </source>
</evidence>
<organism evidence="2 3">
    <name type="scientific">Hyphopichia burtonii NRRL Y-1933</name>
    <dbReference type="NCBI Taxonomy" id="984485"/>
    <lineage>
        <taxon>Eukaryota</taxon>
        <taxon>Fungi</taxon>
        <taxon>Dikarya</taxon>
        <taxon>Ascomycota</taxon>
        <taxon>Saccharomycotina</taxon>
        <taxon>Pichiomycetes</taxon>
        <taxon>Debaryomycetaceae</taxon>
        <taxon>Hyphopichia</taxon>
    </lineage>
</organism>
<feature type="compositionally biased region" description="Polar residues" evidence="1">
    <location>
        <begin position="98"/>
        <end position="112"/>
    </location>
</feature>
<proteinExistence type="predicted"/>
<keyword evidence="3" id="KW-1185">Reference proteome</keyword>
<protein>
    <submittedName>
        <fullName evidence="2">Uncharacterized protein</fullName>
    </submittedName>
</protein>
<dbReference type="AlphaFoldDB" id="A0A1E4RN50"/>
<name>A0A1E4RN50_9ASCO</name>
<accession>A0A1E4RN50</accession>
<dbReference type="RefSeq" id="XP_020077764.1">
    <property type="nucleotide sequence ID" value="XM_020223458.1"/>
</dbReference>
<feature type="region of interest" description="Disordered" evidence="1">
    <location>
        <begin position="1"/>
        <end position="24"/>
    </location>
</feature>